<proteinExistence type="predicted"/>
<evidence type="ECO:0000259" key="9">
    <source>
        <dbReference type="PROSITE" id="PS01124"/>
    </source>
</evidence>
<dbReference type="Gene3D" id="1.10.10.60">
    <property type="entry name" value="Homeodomain-like"/>
    <property type="match status" value="2"/>
</dbReference>
<evidence type="ECO:0000256" key="7">
    <source>
        <dbReference type="ARBA" id="ARBA00023163"/>
    </source>
</evidence>
<comment type="subcellular location">
    <subcellularLocation>
        <location evidence="1">Cytoplasm</location>
    </subcellularLocation>
</comment>
<evidence type="ECO:0000256" key="3">
    <source>
        <dbReference type="ARBA" id="ARBA00022553"/>
    </source>
</evidence>
<evidence type="ECO:0000256" key="2">
    <source>
        <dbReference type="ARBA" id="ARBA00022490"/>
    </source>
</evidence>
<dbReference type="PANTHER" id="PTHR42713">
    <property type="entry name" value="HISTIDINE KINASE-RELATED"/>
    <property type="match status" value="1"/>
</dbReference>
<organism evidence="11 12">
    <name type="scientific">Paenibacillus allorhizoplanae</name>
    <dbReference type="NCBI Taxonomy" id="2905648"/>
    <lineage>
        <taxon>Bacteria</taxon>
        <taxon>Bacillati</taxon>
        <taxon>Bacillota</taxon>
        <taxon>Bacilli</taxon>
        <taxon>Bacillales</taxon>
        <taxon>Paenibacillaceae</taxon>
        <taxon>Paenibacillus</taxon>
    </lineage>
</organism>
<protein>
    <submittedName>
        <fullName evidence="11">Response regulatory protein</fullName>
    </submittedName>
</protein>
<dbReference type="RefSeq" id="WP_236291202.1">
    <property type="nucleotide sequence ID" value="NZ_CAKMMW010000019.1"/>
</dbReference>
<dbReference type="InterPro" id="IPR018062">
    <property type="entry name" value="HTH_AraC-typ_CS"/>
</dbReference>
<feature type="domain" description="HTH araC/xylS-type" evidence="9">
    <location>
        <begin position="154"/>
        <end position="253"/>
    </location>
</feature>
<dbReference type="PRINTS" id="PR00032">
    <property type="entry name" value="HTHARAC"/>
</dbReference>
<dbReference type="InterPro" id="IPR051552">
    <property type="entry name" value="HptR"/>
</dbReference>
<feature type="modified residue" description="4-aspartylphosphate" evidence="8">
    <location>
        <position position="59"/>
    </location>
</feature>
<dbReference type="PROSITE" id="PS01124">
    <property type="entry name" value="HTH_ARAC_FAMILY_2"/>
    <property type="match status" value="1"/>
</dbReference>
<accession>A0ABM9CRS7</accession>
<comment type="caution">
    <text evidence="11">The sequence shown here is derived from an EMBL/GenBank/DDBJ whole genome shotgun (WGS) entry which is preliminary data.</text>
</comment>
<evidence type="ECO:0000256" key="4">
    <source>
        <dbReference type="ARBA" id="ARBA00023012"/>
    </source>
</evidence>
<sequence length="265" mass="30297">MTMKMLIVDDEQRIRLGLQAMVEAMDLPIEVIGLCANGIQAMDKMSGWETADCKILLTDIKMPMMDGMKLIERTRSDYPDAHIILLSGFNEFEYARQAIRFGVEEYLSKPVNKKDLFQVLKRVGERFAVLDSSEKEMVDQPLVEPKVHKKQIIADVIRMLESDLNQAFDLNELSTKVGLNPSYLCKLFKRETKKTITDYVTDLRIVKAKHILEDYPDVKMYEVGSLVGYSDPVYFTKLFKKSVGMTPKEYQSGQCAFGNHNACLD</sequence>
<evidence type="ECO:0000256" key="1">
    <source>
        <dbReference type="ARBA" id="ARBA00004496"/>
    </source>
</evidence>
<keyword evidence="4" id="KW-0902">Two-component regulatory system</keyword>
<dbReference type="CDD" id="cd17536">
    <property type="entry name" value="REC_YesN-like"/>
    <property type="match status" value="1"/>
</dbReference>
<name>A0ABM9CRS7_9BACL</name>
<dbReference type="InterPro" id="IPR018060">
    <property type="entry name" value="HTH_AraC"/>
</dbReference>
<keyword evidence="5" id="KW-0805">Transcription regulation</keyword>
<dbReference type="EMBL" id="CAKMMW010000019">
    <property type="protein sequence ID" value="CAH1220712.1"/>
    <property type="molecule type" value="Genomic_DNA"/>
</dbReference>
<keyword evidence="7" id="KW-0804">Transcription</keyword>
<dbReference type="PROSITE" id="PS50110">
    <property type="entry name" value="RESPONSE_REGULATORY"/>
    <property type="match status" value="1"/>
</dbReference>
<dbReference type="Proteomes" id="UP000838821">
    <property type="component" value="Unassembled WGS sequence"/>
</dbReference>
<evidence type="ECO:0000313" key="12">
    <source>
        <dbReference type="Proteomes" id="UP000838821"/>
    </source>
</evidence>
<evidence type="ECO:0000256" key="6">
    <source>
        <dbReference type="ARBA" id="ARBA00023125"/>
    </source>
</evidence>
<dbReference type="SUPFAM" id="SSF46689">
    <property type="entry name" value="Homeodomain-like"/>
    <property type="match status" value="2"/>
</dbReference>
<dbReference type="SUPFAM" id="SSF52172">
    <property type="entry name" value="CheY-like"/>
    <property type="match status" value="1"/>
</dbReference>
<reference evidence="11" key="1">
    <citation type="submission" date="2022-01" db="EMBL/GenBank/DDBJ databases">
        <authorList>
            <person name="Criscuolo A."/>
        </authorList>
    </citation>
    <scope>NUCLEOTIDE SEQUENCE</scope>
    <source>
        <strain evidence="11">CIP111891</strain>
    </source>
</reference>
<keyword evidence="12" id="KW-1185">Reference proteome</keyword>
<keyword evidence="2" id="KW-0963">Cytoplasm</keyword>
<evidence type="ECO:0000313" key="11">
    <source>
        <dbReference type="EMBL" id="CAH1220712.1"/>
    </source>
</evidence>
<dbReference type="InterPro" id="IPR009057">
    <property type="entry name" value="Homeodomain-like_sf"/>
</dbReference>
<gene>
    <name evidence="11" type="ORF">PAECIP111891_05090</name>
</gene>
<evidence type="ECO:0000256" key="8">
    <source>
        <dbReference type="PROSITE-ProRule" id="PRU00169"/>
    </source>
</evidence>
<dbReference type="Pfam" id="PF12833">
    <property type="entry name" value="HTH_18"/>
    <property type="match status" value="1"/>
</dbReference>
<dbReference type="SMART" id="SM00448">
    <property type="entry name" value="REC"/>
    <property type="match status" value="1"/>
</dbReference>
<dbReference type="Gene3D" id="3.40.50.2300">
    <property type="match status" value="1"/>
</dbReference>
<dbReference type="PANTHER" id="PTHR42713:SF3">
    <property type="entry name" value="TRANSCRIPTIONAL REGULATORY PROTEIN HPTR"/>
    <property type="match status" value="1"/>
</dbReference>
<dbReference type="SMART" id="SM00342">
    <property type="entry name" value="HTH_ARAC"/>
    <property type="match status" value="1"/>
</dbReference>
<evidence type="ECO:0000259" key="10">
    <source>
        <dbReference type="PROSITE" id="PS50110"/>
    </source>
</evidence>
<dbReference type="InterPro" id="IPR020449">
    <property type="entry name" value="Tscrpt_reg_AraC-type_HTH"/>
</dbReference>
<evidence type="ECO:0000256" key="5">
    <source>
        <dbReference type="ARBA" id="ARBA00023015"/>
    </source>
</evidence>
<dbReference type="InterPro" id="IPR001789">
    <property type="entry name" value="Sig_transdc_resp-reg_receiver"/>
</dbReference>
<dbReference type="InterPro" id="IPR011006">
    <property type="entry name" value="CheY-like_superfamily"/>
</dbReference>
<dbReference type="PROSITE" id="PS00041">
    <property type="entry name" value="HTH_ARAC_FAMILY_1"/>
    <property type="match status" value="1"/>
</dbReference>
<feature type="domain" description="Response regulatory" evidence="10">
    <location>
        <begin position="4"/>
        <end position="124"/>
    </location>
</feature>
<keyword evidence="3 8" id="KW-0597">Phosphoprotein</keyword>
<dbReference type="Pfam" id="PF00072">
    <property type="entry name" value="Response_reg"/>
    <property type="match status" value="1"/>
</dbReference>
<keyword evidence="6" id="KW-0238">DNA-binding</keyword>